<keyword evidence="3" id="KW-0645">Protease</keyword>
<evidence type="ECO:0000256" key="4">
    <source>
        <dbReference type="SAM" id="SignalP"/>
    </source>
</evidence>
<dbReference type="CDD" id="cd00190">
    <property type="entry name" value="Tryp_SPc"/>
    <property type="match status" value="1"/>
</dbReference>
<keyword evidence="3" id="KW-0720">Serine protease</keyword>
<keyword evidence="1" id="KW-1015">Disulfide bond</keyword>
<dbReference type="EMBL" id="FZQP02002271">
    <property type="protein sequence ID" value="VVC95337.1"/>
    <property type="molecule type" value="Genomic_DNA"/>
</dbReference>
<dbReference type="PANTHER" id="PTHR24252">
    <property type="entry name" value="ACROSIN-RELATED"/>
    <property type="match status" value="1"/>
</dbReference>
<keyword evidence="3" id="KW-0378">Hydrolase</keyword>
<keyword evidence="7" id="KW-1185">Reference proteome</keyword>
<evidence type="ECO:0000313" key="6">
    <source>
        <dbReference type="EMBL" id="VVC95337.1"/>
    </source>
</evidence>
<dbReference type="PROSITE" id="PS00135">
    <property type="entry name" value="TRYPSIN_SER"/>
    <property type="match status" value="1"/>
</dbReference>
<dbReference type="GO" id="GO:0006508">
    <property type="term" value="P:proteolysis"/>
    <property type="evidence" value="ECO:0007669"/>
    <property type="project" value="UniProtKB-KW"/>
</dbReference>
<reference evidence="6 7" key="1">
    <citation type="submission" date="2017-07" db="EMBL/GenBank/DDBJ databases">
        <authorList>
            <person name="Talla V."/>
            <person name="Backstrom N."/>
        </authorList>
    </citation>
    <scope>NUCLEOTIDE SEQUENCE [LARGE SCALE GENOMIC DNA]</scope>
</reference>
<evidence type="ECO:0000259" key="5">
    <source>
        <dbReference type="PROSITE" id="PS50240"/>
    </source>
</evidence>
<dbReference type="InterPro" id="IPR033116">
    <property type="entry name" value="TRYPSIN_SER"/>
</dbReference>
<organism evidence="6 7">
    <name type="scientific">Leptidea sinapis</name>
    <dbReference type="NCBI Taxonomy" id="189913"/>
    <lineage>
        <taxon>Eukaryota</taxon>
        <taxon>Metazoa</taxon>
        <taxon>Ecdysozoa</taxon>
        <taxon>Arthropoda</taxon>
        <taxon>Hexapoda</taxon>
        <taxon>Insecta</taxon>
        <taxon>Pterygota</taxon>
        <taxon>Neoptera</taxon>
        <taxon>Endopterygota</taxon>
        <taxon>Lepidoptera</taxon>
        <taxon>Glossata</taxon>
        <taxon>Ditrysia</taxon>
        <taxon>Papilionoidea</taxon>
        <taxon>Pieridae</taxon>
        <taxon>Dismorphiinae</taxon>
        <taxon>Leptidea</taxon>
    </lineage>
</organism>
<feature type="chain" id="PRO_5023040932" description="Peptidase S1 domain-containing protein" evidence="4">
    <location>
        <begin position="17"/>
        <end position="382"/>
    </location>
</feature>
<dbReference type="FunFam" id="2.40.10.10:FF:000002">
    <property type="entry name" value="Transmembrane protease serine"/>
    <property type="match status" value="1"/>
</dbReference>
<sequence length="382" mass="42774">MILKFSLLAVLGIVTSEITNDLEFYLLEAIKNNVTLTVGDDNLTESACDPFTPVKPDFNRLGQRIIESKCHEYAWETKRVEDEAEWANKCRMYVISQIQRGTIPEVFAIINWSVIFGGRPAKPAEFPHMAAIGWKAKNINKSKWIFKCGGSLISEQFVLSAAHCTMLPVRRHLDIINPMPEMVRLGVENIADDMFNIYGDPVDVKIKRITVHPKYRSPKKYNDIALFELENKVQFAHNVLPACLWTKPSTRGLGKKGTLTGWGKTEEGKTSTTLNVAVVDILRVKQCGKFLAMSHNRNWRGFAKHQFCAGKLAGKVDTCQGDSGGPLQVRVRTDQNVSMNMIVGVTSFGISCAREKKPGVYTKVSSFSDWIESIVWGGLKSE</sequence>
<dbReference type="OrthoDB" id="546450at2759"/>
<dbReference type="PANTHER" id="PTHR24252:SF7">
    <property type="entry name" value="HYALIN"/>
    <property type="match status" value="1"/>
</dbReference>
<accession>A0A5E4QEB9</accession>
<proteinExistence type="inferred from homology"/>
<dbReference type="InterPro" id="IPR001254">
    <property type="entry name" value="Trypsin_dom"/>
</dbReference>
<dbReference type="InterPro" id="IPR018114">
    <property type="entry name" value="TRYPSIN_HIS"/>
</dbReference>
<dbReference type="InterPro" id="IPR043504">
    <property type="entry name" value="Peptidase_S1_PA_chymotrypsin"/>
</dbReference>
<dbReference type="PRINTS" id="PR00722">
    <property type="entry name" value="CHYMOTRYPSIN"/>
</dbReference>
<feature type="signal peptide" evidence="4">
    <location>
        <begin position="1"/>
        <end position="16"/>
    </location>
</feature>
<dbReference type="InterPro" id="IPR009003">
    <property type="entry name" value="Peptidase_S1_PA"/>
</dbReference>
<dbReference type="Pfam" id="PF00089">
    <property type="entry name" value="Trypsin"/>
    <property type="match status" value="1"/>
</dbReference>
<dbReference type="PROSITE" id="PS00134">
    <property type="entry name" value="TRYPSIN_HIS"/>
    <property type="match status" value="1"/>
</dbReference>
<dbReference type="SMART" id="SM00020">
    <property type="entry name" value="Tryp_SPc"/>
    <property type="match status" value="1"/>
</dbReference>
<evidence type="ECO:0000256" key="3">
    <source>
        <dbReference type="RuleBase" id="RU363034"/>
    </source>
</evidence>
<evidence type="ECO:0000256" key="2">
    <source>
        <dbReference type="ARBA" id="ARBA00024195"/>
    </source>
</evidence>
<keyword evidence="4" id="KW-0732">Signal</keyword>
<dbReference type="InterPro" id="IPR001314">
    <property type="entry name" value="Peptidase_S1A"/>
</dbReference>
<evidence type="ECO:0000313" key="7">
    <source>
        <dbReference type="Proteomes" id="UP000324832"/>
    </source>
</evidence>
<comment type="similarity">
    <text evidence="2">Belongs to the peptidase S1 family. CLIP subfamily.</text>
</comment>
<gene>
    <name evidence="6" type="ORF">LSINAPIS_LOCUS7070</name>
</gene>
<dbReference type="PROSITE" id="PS50240">
    <property type="entry name" value="TRYPSIN_DOM"/>
    <property type="match status" value="1"/>
</dbReference>
<protein>
    <recommendedName>
        <fullName evidence="5">Peptidase S1 domain-containing protein</fullName>
    </recommendedName>
</protein>
<name>A0A5E4QEB9_9NEOP</name>
<dbReference type="AlphaFoldDB" id="A0A5E4QEB9"/>
<dbReference type="Proteomes" id="UP000324832">
    <property type="component" value="Unassembled WGS sequence"/>
</dbReference>
<evidence type="ECO:0000256" key="1">
    <source>
        <dbReference type="ARBA" id="ARBA00023157"/>
    </source>
</evidence>
<dbReference type="GO" id="GO:0004252">
    <property type="term" value="F:serine-type endopeptidase activity"/>
    <property type="evidence" value="ECO:0007669"/>
    <property type="project" value="InterPro"/>
</dbReference>
<feature type="domain" description="Peptidase S1" evidence="5">
    <location>
        <begin position="115"/>
        <end position="376"/>
    </location>
</feature>
<dbReference type="SUPFAM" id="SSF50494">
    <property type="entry name" value="Trypsin-like serine proteases"/>
    <property type="match status" value="1"/>
</dbReference>
<dbReference type="Gene3D" id="2.40.10.10">
    <property type="entry name" value="Trypsin-like serine proteases"/>
    <property type="match status" value="2"/>
</dbReference>